<evidence type="ECO:0000256" key="1">
    <source>
        <dbReference type="ARBA" id="ARBA00004651"/>
    </source>
</evidence>
<dbReference type="AlphaFoldDB" id="A0A9D1XDT1"/>
<evidence type="ECO:0000256" key="6">
    <source>
        <dbReference type="ARBA" id="ARBA00023136"/>
    </source>
</evidence>
<keyword evidence="6 7" id="KW-0472">Membrane</keyword>
<evidence type="ECO:0000313" key="10">
    <source>
        <dbReference type="Proteomes" id="UP000886890"/>
    </source>
</evidence>
<evidence type="ECO:0000256" key="5">
    <source>
        <dbReference type="ARBA" id="ARBA00022989"/>
    </source>
</evidence>
<evidence type="ECO:0000313" key="9">
    <source>
        <dbReference type="EMBL" id="HIX77266.1"/>
    </source>
</evidence>
<evidence type="ECO:0000256" key="2">
    <source>
        <dbReference type="ARBA" id="ARBA00022448"/>
    </source>
</evidence>
<organism evidence="9 10">
    <name type="scientific">Candidatus Fusicatenibacter merdavium</name>
    <dbReference type="NCBI Taxonomy" id="2838600"/>
    <lineage>
        <taxon>Bacteria</taxon>
        <taxon>Bacillati</taxon>
        <taxon>Bacillota</taxon>
        <taxon>Clostridia</taxon>
        <taxon>Lachnospirales</taxon>
        <taxon>Lachnospiraceae</taxon>
        <taxon>Fusicatenibacter</taxon>
    </lineage>
</organism>
<keyword evidence="2 7" id="KW-0813">Transport</keyword>
<feature type="transmembrane region" description="Helical" evidence="7">
    <location>
        <begin position="140"/>
        <end position="160"/>
    </location>
</feature>
<gene>
    <name evidence="9" type="ORF">H9734_06705</name>
</gene>
<evidence type="ECO:0000256" key="4">
    <source>
        <dbReference type="ARBA" id="ARBA00022692"/>
    </source>
</evidence>
<dbReference type="PROSITE" id="PS50928">
    <property type="entry name" value="ABC_TM1"/>
    <property type="match status" value="1"/>
</dbReference>
<dbReference type="InterPro" id="IPR000515">
    <property type="entry name" value="MetI-like"/>
</dbReference>
<proteinExistence type="inferred from homology"/>
<dbReference type="GO" id="GO:0005886">
    <property type="term" value="C:plasma membrane"/>
    <property type="evidence" value="ECO:0007669"/>
    <property type="project" value="UniProtKB-SubCell"/>
</dbReference>
<feature type="transmembrane region" description="Helical" evidence="7">
    <location>
        <begin position="12"/>
        <end position="35"/>
    </location>
</feature>
<feature type="transmembrane region" description="Helical" evidence="7">
    <location>
        <begin position="209"/>
        <end position="232"/>
    </location>
</feature>
<comment type="similarity">
    <text evidence="7">Belongs to the binding-protein-dependent transport system permease family.</text>
</comment>
<name>A0A9D1XDT1_9FIRM</name>
<dbReference type="SUPFAM" id="SSF161098">
    <property type="entry name" value="MetI-like"/>
    <property type="match status" value="1"/>
</dbReference>
<evidence type="ECO:0000259" key="8">
    <source>
        <dbReference type="PROSITE" id="PS50928"/>
    </source>
</evidence>
<evidence type="ECO:0000256" key="3">
    <source>
        <dbReference type="ARBA" id="ARBA00022475"/>
    </source>
</evidence>
<feature type="transmembrane region" description="Helical" evidence="7">
    <location>
        <begin position="108"/>
        <end position="128"/>
    </location>
</feature>
<feature type="transmembrane region" description="Helical" evidence="7">
    <location>
        <begin position="181"/>
        <end position="203"/>
    </location>
</feature>
<dbReference type="InterPro" id="IPR035906">
    <property type="entry name" value="MetI-like_sf"/>
</dbReference>
<keyword evidence="3" id="KW-1003">Cell membrane</keyword>
<keyword evidence="5 7" id="KW-1133">Transmembrane helix</keyword>
<dbReference type="PANTHER" id="PTHR43744">
    <property type="entry name" value="ABC TRANSPORTER PERMEASE PROTEIN MG189-RELATED-RELATED"/>
    <property type="match status" value="1"/>
</dbReference>
<accession>A0A9D1XDT1</accession>
<dbReference type="GO" id="GO:0055085">
    <property type="term" value="P:transmembrane transport"/>
    <property type="evidence" value="ECO:0007669"/>
    <property type="project" value="InterPro"/>
</dbReference>
<dbReference type="PANTHER" id="PTHR43744:SF8">
    <property type="entry name" value="SN-GLYCEROL-3-PHOSPHATE TRANSPORT SYSTEM PERMEASE PROTEIN UGPE"/>
    <property type="match status" value="1"/>
</dbReference>
<dbReference type="Pfam" id="PF00528">
    <property type="entry name" value="BPD_transp_1"/>
    <property type="match status" value="1"/>
</dbReference>
<feature type="transmembrane region" description="Helical" evidence="7">
    <location>
        <begin position="239"/>
        <end position="260"/>
    </location>
</feature>
<reference evidence="9" key="1">
    <citation type="journal article" date="2021" name="PeerJ">
        <title>Extensive microbial diversity within the chicken gut microbiome revealed by metagenomics and culture.</title>
        <authorList>
            <person name="Gilroy R."/>
            <person name="Ravi A."/>
            <person name="Getino M."/>
            <person name="Pursley I."/>
            <person name="Horton D.L."/>
            <person name="Alikhan N.F."/>
            <person name="Baker D."/>
            <person name="Gharbi K."/>
            <person name="Hall N."/>
            <person name="Watson M."/>
            <person name="Adriaenssens E.M."/>
            <person name="Foster-Nyarko E."/>
            <person name="Jarju S."/>
            <person name="Secka A."/>
            <person name="Antonio M."/>
            <person name="Oren A."/>
            <person name="Chaudhuri R.R."/>
            <person name="La Ragione R."/>
            <person name="Hildebrand F."/>
            <person name="Pallen M.J."/>
        </authorList>
    </citation>
    <scope>NUCLEOTIDE SEQUENCE</scope>
    <source>
        <strain evidence="9">CHK183-1962</strain>
    </source>
</reference>
<dbReference type="Proteomes" id="UP000886890">
    <property type="component" value="Unassembled WGS sequence"/>
</dbReference>
<dbReference type="CDD" id="cd06261">
    <property type="entry name" value="TM_PBP2"/>
    <property type="match status" value="1"/>
</dbReference>
<sequence length="275" mass="30881">MRKKFSVGNTVGFILTFLVALTILIPIFWLIVSAFKTDAGVISYPPRFFPDEWTINQFKYVTDSIPIFRMLGNTVIFSGCVTVISVLFDSMAGYAFARMNFKGKKMIFSIILLTMMVPFQVIMTPLYIEVYKLNLLDTYLGLILPRATSAYGIYMMASFFQGLPKSIEESGRIDGMGEFRIFWSLMLPLCKPAVASLAIFHFMNNWNDLLYPLMLTSSASMRTLSAGLAVLVGNKVIKYGPTLAATLISILPLLILYIFFQRYFVEGIAAGGEKE</sequence>
<dbReference type="Gene3D" id="1.10.3720.10">
    <property type="entry name" value="MetI-like"/>
    <property type="match status" value="1"/>
</dbReference>
<protein>
    <submittedName>
        <fullName evidence="9">Carbohydrate ABC transporter permease</fullName>
    </submittedName>
</protein>
<reference evidence="9" key="2">
    <citation type="submission" date="2021-04" db="EMBL/GenBank/DDBJ databases">
        <authorList>
            <person name="Gilroy R."/>
        </authorList>
    </citation>
    <scope>NUCLEOTIDE SEQUENCE</scope>
    <source>
        <strain evidence="9">CHK183-1962</strain>
    </source>
</reference>
<evidence type="ECO:0000256" key="7">
    <source>
        <dbReference type="RuleBase" id="RU363032"/>
    </source>
</evidence>
<feature type="transmembrane region" description="Helical" evidence="7">
    <location>
        <begin position="75"/>
        <end position="96"/>
    </location>
</feature>
<feature type="domain" description="ABC transmembrane type-1" evidence="8">
    <location>
        <begin position="71"/>
        <end position="260"/>
    </location>
</feature>
<dbReference type="EMBL" id="DXEK01000110">
    <property type="protein sequence ID" value="HIX77266.1"/>
    <property type="molecule type" value="Genomic_DNA"/>
</dbReference>
<comment type="caution">
    <text evidence="9">The sequence shown here is derived from an EMBL/GenBank/DDBJ whole genome shotgun (WGS) entry which is preliminary data.</text>
</comment>
<comment type="subcellular location">
    <subcellularLocation>
        <location evidence="1 7">Cell membrane</location>
        <topology evidence="1 7">Multi-pass membrane protein</topology>
    </subcellularLocation>
</comment>
<keyword evidence="4 7" id="KW-0812">Transmembrane</keyword>